<dbReference type="Proteomes" id="UP001595955">
    <property type="component" value="Unassembled WGS sequence"/>
</dbReference>
<gene>
    <name evidence="1" type="ORF">ACFO3F_02010</name>
</gene>
<accession>A0ABV9D5P8</accession>
<evidence type="ECO:0000313" key="2">
    <source>
        <dbReference type="Proteomes" id="UP001595955"/>
    </source>
</evidence>
<dbReference type="Pfam" id="PF10604">
    <property type="entry name" value="Polyketide_cyc2"/>
    <property type="match status" value="1"/>
</dbReference>
<dbReference type="CDD" id="cd07821">
    <property type="entry name" value="PYR_PYL_RCAR_like"/>
    <property type="match status" value="1"/>
</dbReference>
<dbReference type="Gene3D" id="3.30.530.20">
    <property type="match status" value="1"/>
</dbReference>
<dbReference type="InterPro" id="IPR019587">
    <property type="entry name" value="Polyketide_cyclase/dehydratase"/>
</dbReference>
<dbReference type="SUPFAM" id="SSF55961">
    <property type="entry name" value="Bet v1-like"/>
    <property type="match status" value="1"/>
</dbReference>
<reference evidence="2" key="1">
    <citation type="journal article" date="2019" name="Int. J. Syst. Evol. Microbiol.">
        <title>The Global Catalogue of Microorganisms (GCM) 10K type strain sequencing project: providing services to taxonomists for standard genome sequencing and annotation.</title>
        <authorList>
            <consortium name="The Broad Institute Genomics Platform"/>
            <consortium name="The Broad Institute Genome Sequencing Center for Infectious Disease"/>
            <person name="Wu L."/>
            <person name="Ma J."/>
        </authorList>
    </citation>
    <scope>NUCLEOTIDE SEQUENCE [LARGE SCALE GENOMIC DNA]</scope>
    <source>
        <strain evidence="2">JCM 3369</strain>
    </source>
</reference>
<sequence>MVTVVRSRRIAAPAAKIWAVIGDFGDPSWILPPDAPVPPPEFDGDPHVPGTRRIVELPDGTRLVEQLVHRDPVRHRLRYSIVDSPLEFRNHEAEIAIDGDDERSTVTWTATFEATPASAAFLEVLMGDQNFTPALDALVRLVQAG</sequence>
<evidence type="ECO:0000313" key="1">
    <source>
        <dbReference type="EMBL" id="MFC4554011.1"/>
    </source>
</evidence>
<dbReference type="InterPro" id="IPR023393">
    <property type="entry name" value="START-like_dom_sf"/>
</dbReference>
<proteinExistence type="predicted"/>
<dbReference type="PANTHER" id="PTHR39332:SF7">
    <property type="entry name" value="SRPBCC FAMILY PROTEIN"/>
    <property type="match status" value="1"/>
</dbReference>
<dbReference type="RefSeq" id="WP_122823225.1">
    <property type="nucleotide sequence ID" value="NZ_CP033325.1"/>
</dbReference>
<keyword evidence="2" id="KW-1185">Reference proteome</keyword>
<dbReference type="PANTHER" id="PTHR39332">
    <property type="entry name" value="BLL4707 PROTEIN"/>
    <property type="match status" value="1"/>
</dbReference>
<comment type="caution">
    <text evidence="1">The sequence shown here is derived from an EMBL/GenBank/DDBJ whole genome shotgun (WGS) entry which is preliminary data.</text>
</comment>
<protein>
    <submittedName>
        <fullName evidence="1">SRPBCC family protein</fullName>
    </submittedName>
</protein>
<name>A0ABV9D5P8_9MICO</name>
<dbReference type="EMBL" id="JBHSGF010000001">
    <property type="protein sequence ID" value="MFC4554011.1"/>
    <property type="molecule type" value="Genomic_DNA"/>
</dbReference>
<organism evidence="1 2">
    <name type="scientific">Georgenia faecalis</name>
    <dbReference type="NCBI Taxonomy" id="2483799"/>
    <lineage>
        <taxon>Bacteria</taxon>
        <taxon>Bacillati</taxon>
        <taxon>Actinomycetota</taxon>
        <taxon>Actinomycetes</taxon>
        <taxon>Micrococcales</taxon>
        <taxon>Bogoriellaceae</taxon>
        <taxon>Georgenia</taxon>
    </lineage>
</organism>